<dbReference type="AlphaFoldDB" id="A0A347TKE8"/>
<evidence type="ECO:0000256" key="3">
    <source>
        <dbReference type="ARBA" id="ARBA00022553"/>
    </source>
</evidence>
<evidence type="ECO:0000256" key="6">
    <source>
        <dbReference type="SAM" id="Coils"/>
    </source>
</evidence>
<dbReference type="PROSITE" id="PS50110">
    <property type="entry name" value="RESPONSE_REGULATORY"/>
    <property type="match status" value="1"/>
</dbReference>
<dbReference type="SMART" id="SM00448">
    <property type="entry name" value="REC"/>
    <property type="match status" value="1"/>
</dbReference>
<keyword evidence="4" id="KW-0283">Flagellar rotation</keyword>
<name>A0A347TKE8_9BACT</name>
<dbReference type="GO" id="GO:0006935">
    <property type="term" value="P:chemotaxis"/>
    <property type="evidence" value="ECO:0007669"/>
    <property type="project" value="UniProtKB-KW"/>
</dbReference>
<dbReference type="EMBL" id="CP032101">
    <property type="protein sequence ID" value="AXX87076.1"/>
    <property type="molecule type" value="Genomic_DNA"/>
</dbReference>
<evidence type="ECO:0000256" key="5">
    <source>
        <dbReference type="PROSITE-ProRule" id="PRU00169"/>
    </source>
</evidence>
<dbReference type="InterPro" id="IPR035965">
    <property type="entry name" value="PAS-like_dom_sf"/>
</dbReference>
<dbReference type="InterPro" id="IPR000014">
    <property type="entry name" value="PAS"/>
</dbReference>
<evidence type="ECO:0000313" key="10">
    <source>
        <dbReference type="EMBL" id="AXX87076.1"/>
    </source>
</evidence>
<protein>
    <submittedName>
        <fullName evidence="10">PAS sensor-containing two-component system response regulator</fullName>
    </submittedName>
</protein>
<dbReference type="PANTHER" id="PTHR44591:SF3">
    <property type="entry name" value="RESPONSE REGULATORY DOMAIN-CONTAINING PROTEIN"/>
    <property type="match status" value="1"/>
</dbReference>
<dbReference type="SUPFAM" id="SSF55785">
    <property type="entry name" value="PYP-like sensor domain (PAS domain)"/>
    <property type="match status" value="1"/>
</dbReference>
<proteinExistence type="predicted"/>
<keyword evidence="3 5" id="KW-0597">Phosphoprotein</keyword>
<evidence type="ECO:0000259" key="7">
    <source>
        <dbReference type="PROSITE" id="PS50110"/>
    </source>
</evidence>
<reference evidence="10 13" key="3">
    <citation type="submission" date="2018-08" db="EMBL/GenBank/DDBJ databases">
        <title>Complete genome of the Arcobacter marinus type strain JCM 15502.</title>
        <authorList>
            <person name="Miller W.G."/>
            <person name="Yee E."/>
            <person name="Huynh S."/>
            <person name="Parker C.T."/>
        </authorList>
    </citation>
    <scope>NUCLEOTIDE SEQUENCE [LARGE SCALE GENOMIC DNA]</scope>
    <source>
        <strain evidence="10 13">JCM 15502</strain>
    </source>
</reference>
<evidence type="ECO:0000256" key="2">
    <source>
        <dbReference type="ARBA" id="ARBA00022500"/>
    </source>
</evidence>
<evidence type="ECO:0000313" key="11">
    <source>
        <dbReference type="EMBL" id="PHO16289.1"/>
    </source>
</evidence>
<dbReference type="Gene3D" id="3.40.50.2300">
    <property type="match status" value="1"/>
</dbReference>
<dbReference type="InterPro" id="IPR000700">
    <property type="entry name" value="PAS-assoc_C"/>
</dbReference>
<dbReference type="EMBL" id="NXAO01000011">
    <property type="protein sequence ID" value="PHO16289.1"/>
    <property type="molecule type" value="Genomic_DNA"/>
</dbReference>
<evidence type="ECO:0000313" key="13">
    <source>
        <dbReference type="Proteomes" id="UP000264693"/>
    </source>
</evidence>
<reference evidence="12" key="1">
    <citation type="submission" date="2017-09" db="EMBL/GenBank/DDBJ databases">
        <title>Arcobacter canalis sp. nov., a new species isolated from a water canal contaminated with urban sewage.</title>
        <authorList>
            <person name="Perez-Cataluna A."/>
            <person name="Salas-Masso N."/>
            <person name="Figueras M.J."/>
        </authorList>
    </citation>
    <scope>NUCLEOTIDE SEQUENCE [LARGE SCALE GENOMIC DNA]</scope>
    <source>
        <strain evidence="12">CECT 7727</strain>
    </source>
</reference>
<dbReference type="PROSITE" id="PS50112">
    <property type="entry name" value="PAS"/>
    <property type="match status" value="1"/>
</dbReference>
<dbReference type="CDD" id="cd00130">
    <property type="entry name" value="PAS"/>
    <property type="match status" value="1"/>
</dbReference>
<dbReference type="PANTHER" id="PTHR44591">
    <property type="entry name" value="STRESS RESPONSE REGULATOR PROTEIN 1"/>
    <property type="match status" value="1"/>
</dbReference>
<dbReference type="Pfam" id="PF00072">
    <property type="entry name" value="Response_reg"/>
    <property type="match status" value="1"/>
</dbReference>
<dbReference type="GO" id="GO:0000160">
    <property type="term" value="P:phosphorelay signal transduction system"/>
    <property type="evidence" value="ECO:0007669"/>
    <property type="project" value="InterPro"/>
</dbReference>
<feature type="coiled-coil region" evidence="6">
    <location>
        <begin position="288"/>
        <end position="429"/>
    </location>
</feature>
<dbReference type="RefSeq" id="WP_099310147.1">
    <property type="nucleotide sequence ID" value="NZ_CP032101.1"/>
</dbReference>
<dbReference type="InterPro" id="IPR011006">
    <property type="entry name" value="CheY-like_superfamily"/>
</dbReference>
<organism evidence="10 13">
    <name type="scientific">Malaciobacter marinus</name>
    <dbReference type="NCBI Taxonomy" id="505249"/>
    <lineage>
        <taxon>Bacteria</taxon>
        <taxon>Pseudomonadati</taxon>
        <taxon>Campylobacterota</taxon>
        <taxon>Epsilonproteobacteria</taxon>
        <taxon>Campylobacterales</taxon>
        <taxon>Arcobacteraceae</taxon>
        <taxon>Malaciobacter</taxon>
    </lineage>
</organism>
<feature type="modified residue" description="4-aspartylphosphate" evidence="5">
    <location>
        <position position="71"/>
    </location>
</feature>
<evidence type="ECO:0000259" key="9">
    <source>
        <dbReference type="PROSITE" id="PS50113"/>
    </source>
</evidence>
<dbReference type="GO" id="GO:0097588">
    <property type="term" value="P:archaeal or bacterial-type flagellum-dependent cell motility"/>
    <property type="evidence" value="ECO:0007669"/>
    <property type="project" value="UniProtKB-KW"/>
</dbReference>
<dbReference type="PROSITE" id="PS50113">
    <property type="entry name" value="PAC"/>
    <property type="match status" value="1"/>
</dbReference>
<feature type="domain" description="PAS" evidence="8">
    <location>
        <begin position="151"/>
        <end position="220"/>
    </location>
</feature>
<dbReference type="KEGG" id="amar:AMRN_1335"/>
<gene>
    <name evidence="10" type="ORF">AMRN_1335</name>
    <name evidence="11" type="ORF">CPH92_02135</name>
</gene>
<feature type="domain" description="PAC" evidence="9">
    <location>
        <begin position="221"/>
        <end position="275"/>
    </location>
</feature>
<dbReference type="Proteomes" id="UP000264693">
    <property type="component" value="Chromosome"/>
</dbReference>
<sequence length="434" mass="50939">MAIEKKIEDSLELELLKESTLLFVEHNQEILNEVSLFFKTYFKEVLTSSSKQGALELYNKEKTKIDIILTDLDLPNQDGLEFLTNIRAISSDIPIVLSTKNSNTEVLEKVICLKISNYILKPIKNITTIKILNQIIEENYNKKLILVQKRELELYKDILDKENLVSETDPDGIITYANDIFCEVSGYTKEELLGQPHNIVRHPDNSSKIFKNLWDTIKAGKVWKSKIKNKAKDGSSYYVKATIFPILDEAGNIKKYVSSRFLVTQDEEEKQTLKRYILQQKSQKVKFEQELENRYNDMLKEALEAKEMSITSFVSELQREIKTLRSRINDDKGRILNLEHKVSDANKKAEKDHDDFLEKLSKMRDTTRFSYERYERFKKLNESLKEKLAKAQESIKVYQEYIEEYRHKIDDLNDVIKSYEDDKKKEEEKKASKK</sequence>
<keyword evidence="2" id="KW-0145">Chemotaxis</keyword>
<dbReference type="InterPro" id="IPR013655">
    <property type="entry name" value="PAS_fold_3"/>
</dbReference>
<dbReference type="SUPFAM" id="SSF52172">
    <property type="entry name" value="CheY-like"/>
    <property type="match status" value="1"/>
</dbReference>
<dbReference type="Pfam" id="PF08447">
    <property type="entry name" value="PAS_3"/>
    <property type="match status" value="1"/>
</dbReference>
<evidence type="ECO:0000259" key="8">
    <source>
        <dbReference type="PROSITE" id="PS50112"/>
    </source>
</evidence>
<dbReference type="InterPro" id="IPR001789">
    <property type="entry name" value="Sig_transdc_resp-reg_receiver"/>
</dbReference>
<dbReference type="InterPro" id="IPR050595">
    <property type="entry name" value="Bact_response_regulator"/>
</dbReference>
<evidence type="ECO:0000313" key="12">
    <source>
        <dbReference type="Proteomes" id="UP000224740"/>
    </source>
</evidence>
<dbReference type="NCBIfam" id="TIGR00229">
    <property type="entry name" value="sensory_box"/>
    <property type="match status" value="1"/>
</dbReference>
<keyword evidence="12" id="KW-1185">Reference proteome</keyword>
<keyword evidence="6" id="KW-0175">Coiled coil</keyword>
<reference evidence="11" key="2">
    <citation type="submission" date="2017-09" db="EMBL/GenBank/DDBJ databases">
        <authorList>
            <person name="Perez-Cataluna A."/>
            <person name="Figueras M.J."/>
            <person name="Salas-Masso N."/>
        </authorList>
    </citation>
    <scope>NUCLEOTIDE SEQUENCE</scope>
    <source>
        <strain evidence="11">CECT 7727</strain>
    </source>
</reference>
<dbReference type="CDD" id="cd00156">
    <property type="entry name" value="REC"/>
    <property type="match status" value="1"/>
</dbReference>
<evidence type="ECO:0000256" key="1">
    <source>
        <dbReference type="ARBA" id="ARBA00001946"/>
    </source>
</evidence>
<dbReference type="Gene3D" id="3.30.450.20">
    <property type="entry name" value="PAS domain"/>
    <property type="match status" value="1"/>
</dbReference>
<evidence type="ECO:0000256" key="4">
    <source>
        <dbReference type="ARBA" id="ARBA00022779"/>
    </source>
</evidence>
<accession>A0A347TKE8</accession>
<comment type="cofactor">
    <cofactor evidence="1">
        <name>Mg(2+)</name>
        <dbReference type="ChEBI" id="CHEBI:18420"/>
    </cofactor>
</comment>
<dbReference type="Proteomes" id="UP000224740">
    <property type="component" value="Unassembled WGS sequence"/>
</dbReference>
<feature type="domain" description="Response regulatory" evidence="7">
    <location>
        <begin position="20"/>
        <end position="136"/>
    </location>
</feature>